<keyword evidence="3" id="KW-1185">Reference proteome</keyword>
<evidence type="ECO:0000259" key="1">
    <source>
        <dbReference type="Pfam" id="PF09937"/>
    </source>
</evidence>
<dbReference type="Pfam" id="PF09937">
    <property type="entry name" value="DUF2169"/>
    <property type="match status" value="1"/>
</dbReference>
<comment type="caution">
    <text evidence="2">The sequence shown here is derived from an EMBL/GenBank/DDBJ whole genome shotgun (WGS) entry which is preliminary data.</text>
</comment>
<dbReference type="InterPro" id="IPR018683">
    <property type="entry name" value="DUF2169"/>
</dbReference>
<name>A0ABX2LVT2_9BURK</name>
<gene>
    <name evidence="2" type="ORF">HNO84_11320</name>
</gene>
<dbReference type="InterPro" id="IPR051082">
    <property type="entry name" value="Pentapeptide-BTB/POZ_domain"/>
</dbReference>
<dbReference type="RefSeq" id="WP_079217151.1">
    <property type="nucleotide sequence ID" value="NZ_CP018845.1"/>
</dbReference>
<dbReference type="PANTHER" id="PTHR14136:SF17">
    <property type="entry name" value="BTB_POZ DOMAIN-CONTAINING PROTEIN KCTD9"/>
    <property type="match status" value="1"/>
</dbReference>
<proteinExistence type="predicted"/>
<reference evidence="2 3" key="1">
    <citation type="journal article" date="2020" name="Front. Plant Sci.">
        <title>Isolation of Rhizosphere Bacteria That Improve Quality and Water Stress Tolerance in Greenhouse Ornamentals.</title>
        <authorList>
            <person name="Nordstedt N.P."/>
            <person name="Jones M.L."/>
        </authorList>
    </citation>
    <scope>NUCLEOTIDE SEQUENCE [LARGE SCALE GENOMIC DNA]</scope>
    <source>
        <strain evidence="2 3">C6C2</strain>
    </source>
</reference>
<evidence type="ECO:0000313" key="2">
    <source>
        <dbReference type="EMBL" id="NUU02190.1"/>
    </source>
</evidence>
<dbReference type="Gene3D" id="2.160.20.80">
    <property type="entry name" value="E3 ubiquitin-protein ligase SopA"/>
    <property type="match status" value="2"/>
</dbReference>
<dbReference type="EMBL" id="JABFMT010000009">
    <property type="protein sequence ID" value="NUU02190.1"/>
    <property type="molecule type" value="Genomic_DNA"/>
</dbReference>
<dbReference type="SUPFAM" id="SSF141571">
    <property type="entry name" value="Pentapeptide repeat-like"/>
    <property type="match status" value="3"/>
</dbReference>
<dbReference type="PANTHER" id="PTHR14136">
    <property type="entry name" value="BTB_POZ DOMAIN-CONTAINING PROTEIN KCTD9"/>
    <property type="match status" value="1"/>
</dbReference>
<evidence type="ECO:0000313" key="3">
    <source>
        <dbReference type="Proteomes" id="UP000536746"/>
    </source>
</evidence>
<dbReference type="InterPro" id="IPR001646">
    <property type="entry name" value="5peptide_repeat"/>
</dbReference>
<protein>
    <submittedName>
        <fullName evidence="2">DUF2169 domain-containing protein</fullName>
    </submittedName>
</protein>
<dbReference type="Proteomes" id="UP000536746">
    <property type="component" value="Unassembled WGS sequence"/>
</dbReference>
<feature type="domain" description="DUF2169" evidence="1">
    <location>
        <begin position="23"/>
        <end position="299"/>
    </location>
</feature>
<dbReference type="Pfam" id="PF00805">
    <property type="entry name" value="Pentapeptide"/>
    <property type="match status" value="4"/>
</dbReference>
<accession>A0ABX2LVT2</accession>
<sequence>MKIFKPDNLALLYRNFRLGQDKLLSLGMMALFPLGRSGIAELLGEAQLWQSAAQAVGADAMLDGGMPKPAGEFFVYGAAHAREGAQVRQIEVVASVAGVRKPLYVFGDRQFGLMNASEPQPFSRMPLTRAQAFGGEGFAANPLGKGFADVKAADGQSVRPLPNVESPGQLMVSRGDTPAPAGYWALPVDAAQRTRLLGKFDERWLQKTWPYLPEDTHAEYFHEAPADQRIKGFFLGDDAFELVNLHPQQQRIAGRLPALRARCFVNQRQGANEKFTELETRAETVWLFPELECGIVLYRATARVADDDADDVLHVMAEWEELASAPLSFEHYHQLFRSQLPGAAEAAAMAAESAAPLEPAAAQAPVVAVPAAAGALAAAAVAAPDPQMTEIQRMVSELEQHTRDLMAQHGLTDKDLEKYVNPAPEPETTLSMEQLDHEVAKVEAEARKMMEQHGLTDKDLAQYLAPPKDDAPASLAEMKAMMLDLEQQTGKMMADAGLSREQVLELMASKPEMAHLVADMKAPAPDIGGIFAQLEAAEAAAVAAAATAATKAVAAVPAPALPEPEPVRKFTREQVVEHHAAGKSLAGQDLSGLDLSGLNLGGADFAGAMLEGTQFKGSALAGAMFQQALMAGADFSETDLSGARLAMASAAGASFVKARLGNADLSGADFTGGNFEAVQLAGATLTGGIFDQAKMAGLQAAGCQAEQASFAEAELGGADFSRAGLGRARFNGAALAQARFDGARCRQTEFYGVKAAQSSFAGADLGASRADASSLFDGASFVQAGMQRANWDGVSMRQANLDQAILDDADFSRVQAGGARFLRASAKATRFDKADLTGADLSTINLFKGSMRSAKVHDARLQMANLHGVDFHETVPARAALEGSNIDRTVLALRGMKT</sequence>
<organism evidence="2 3">
    <name type="scientific">Herbaspirillum robiniae</name>
    <dbReference type="NCBI Taxonomy" id="2014887"/>
    <lineage>
        <taxon>Bacteria</taxon>
        <taxon>Pseudomonadati</taxon>
        <taxon>Pseudomonadota</taxon>
        <taxon>Betaproteobacteria</taxon>
        <taxon>Burkholderiales</taxon>
        <taxon>Oxalobacteraceae</taxon>
        <taxon>Herbaspirillum</taxon>
    </lineage>
</organism>